<dbReference type="InterPro" id="IPR012132">
    <property type="entry name" value="GMC_OxRdtase"/>
</dbReference>
<dbReference type="PANTHER" id="PTHR11552:SF147">
    <property type="entry name" value="CHOLINE DEHYDROGENASE, MITOCHONDRIAL"/>
    <property type="match status" value="1"/>
</dbReference>
<evidence type="ECO:0000256" key="1">
    <source>
        <dbReference type="ARBA" id="ARBA00001974"/>
    </source>
</evidence>
<evidence type="ECO:0000313" key="9">
    <source>
        <dbReference type="EMBL" id="OXA56720.1"/>
    </source>
</evidence>
<comment type="cofactor">
    <cofactor evidence="1 5">
        <name>FAD</name>
        <dbReference type="ChEBI" id="CHEBI:57692"/>
    </cofactor>
</comment>
<dbReference type="PANTHER" id="PTHR11552">
    <property type="entry name" value="GLUCOSE-METHANOL-CHOLINE GMC OXIDOREDUCTASE"/>
    <property type="match status" value="1"/>
</dbReference>
<gene>
    <name evidence="9" type="ORF">Fcan01_06766</name>
</gene>
<evidence type="ECO:0000256" key="3">
    <source>
        <dbReference type="ARBA" id="ARBA00022630"/>
    </source>
</evidence>
<evidence type="ECO:0000256" key="7">
    <source>
        <dbReference type="SAM" id="Phobius"/>
    </source>
</evidence>
<dbReference type="Gene3D" id="3.50.50.60">
    <property type="entry name" value="FAD/NAD(P)-binding domain"/>
    <property type="match status" value="1"/>
</dbReference>
<dbReference type="GO" id="GO:0016614">
    <property type="term" value="F:oxidoreductase activity, acting on CH-OH group of donors"/>
    <property type="evidence" value="ECO:0007669"/>
    <property type="project" value="InterPro"/>
</dbReference>
<proteinExistence type="inferred from homology"/>
<dbReference type="Pfam" id="PF05199">
    <property type="entry name" value="GMC_oxred_C"/>
    <property type="match status" value="1"/>
</dbReference>
<evidence type="ECO:0000259" key="8">
    <source>
        <dbReference type="PROSITE" id="PS00623"/>
    </source>
</evidence>
<comment type="caution">
    <text evidence="9">The sequence shown here is derived from an EMBL/GenBank/DDBJ whole genome shotgun (WGS) entry which is preliminary data.</text>
</comment>
<keyword evidence="7" id="KW-0812">Transmembrane</keyword>
<feature type="domain" description="Glucose-methanol-choline oxidoreductase N-terminal" evidence="8">
    <location>
        <begin position="154"/>
        <end position="177"/>
    </location>
</feature>
<dbReference type="InterPro" id="IPR007867">
    <property type="entry name" value="GMC_OxRtase_C"/>
</dbReference>
<keyword evidence="7" id="KW-1133">Transmembrane helix</keyword>
<keyword evidence="7" id="KW-0472">Membrane</keyword>
<dbReference type="OrthoDB" id="269227at2759"/>
<evidence type="ECO:0000256" key="5">
    <source>
        <dbReference type="PIRSR" id="PIRSR000137-2"/>
    </source>
</evidence>
<dbReference type="GO" id="GO:0050660">
    <property type="term" value="F:flavin adenine dinucleotide binding"/>
    <property type="evidence" value="ECO:0007669"/>
    <property type="project" value="InterPro"/>
</dbReference>
<feature type="binding site" evidence="5">
    <location>
        <position position="617"/>
    </location>
    <ligand>
        <name>FAD</name>
        <dbReference type="ChEBI" id="CHEBI:57692"/>
    </ligand>
</feature>
<dbReference type="EMBL" id="LNIX01000003">
    <property type="protein sequence ID" value="OXA56720.1"/>
    <property type="molecule type" value="Genomic_DNA"/>
</dbReference>
<dbReference type="SUPFAM" id="SSF54373">
    <property type="entry name" value="FAD-linked reductases, C-terminal domain"/>
    <property type="match status" value="1"/>
</dbReference>
<dbReference type="PROSITE" id="PS00623">
    <property type="entry name" value="GMC_OXRED_1"/>
    <property type="match status" value="1"/>
</dbReference>
<accession>A0A226EHE4</accession>
<comment type="similarity">
    <text evidence="2 6">Belongs to the GMC oxidoreductase family.</text>
</comment>
<protein>
    <submittedName>
        <fullName evidence="9">Glucose dehydrogenase [FAD, quinone]</fullName>
    </submittedName>
</protein>
<keyword evidence="3 6" id="KW-0285">Flavoprotein</keyword>
<dbReference type="Proteomes" id="UP000198287">
    <property type="component" value="Unassembled WGS sequence"/>
</dbReference>
<sequence length="648" mass="72338">MSGSTPSLMMSVLRNLNPMRAWGGALALGPLAFTLVGMLGPMLELFMSMDRNYDRMMMRVEDGRDLFDFIIGECIMEIKLFGGGSTGCVLASKLSEKYSVLLLEYGGAPTILQHIPIYTFYLYNEPSIDWAHYTVPQKHASHGLIDNSVLFPTGKLLGGSSQLNAMMYIRGNVQGFDEIANKTGDGRWATKNILNYYRDMEDYNGWFPSYDHGRGGKMSVERPNLARFTKYLMKAGEELGIKIRDPNPYGPYVDGISMMDLYMKNGRRSDAYTEFLAPIMGERGSLVVRKYAFVHRVLFEEGANGHLNIARGVEYERHGKKFRAWAKKEVILSAGSLNSAKLLMLSGVGPWGHLQSVGIKPRVDLPVGQYLQDKYGCIIGPFIVDKGAAIRYDRDISVGNIIDWWAGGRSNDGGAFRSSLAEGTWAITTKSAVESGRTTAPNIHAYILSMAVSKELESGASKSFNIKPEVARFMSMTKGKDSFLQLVTLNKPLGYGNILLRDANPYSPLLIDPRYLEDPRDFEGLVEGIKFAVELVERTHAFSKVRGHLMRRPIPGCQEINFMSDEYFRCLARQITVTAYKYSGTAPIGRHPSEDPWAVVDSHLRVYGTRGLRVIDGSVLQQKHVSINDVTCRMLGHVAADIVKQDWF</sequence>
<dbReference type="AlphaFoldDB" id="A0A226EHE4"/>
<name>A0A226EHE4_FOLCA</name>
<keyword evidence="4 5" id="KW-0274">FAD</keyword>
<reference evidence="9 10" key="1">
    <citation type="submission" date="2015-12" db="EMBL/GenBank/DDBJ databases">
        <title>The genome of Folsomia candida.</title>
        <authorList>
            <person name="Faddeeva A."/>
            <person name="Derks M.F."/>
            <person name="Anvar Y."/>
            <person name="Smit S."/>
            <person name="Van Straalen N."/>
            <person name="Roelofs D."/>
        </authorList>
    </citation>
    <scope>NUCLEOTIDE SEQUENCE [LARGE SCALE GENOMIC DNA]</scope>
    <source>
        <strain evidence="9 10">VU population</strain>
        <tissue evidence="9">Whole body</tissue>
    </source>
</reference>
<evidence type="ECO:0000313" key="10">
    <source>
        <dbReference type="Proteomes" id="UP000198287"/>
    </source>
</evidence>
<dbReference type="InterPro" id="IPR036188">
    <property type="entry name" value="FAD/NAD-bd_sf"/>
</dbReference>
<evidence type="ECO:0000256" key="2">
    <source>
        <dbReference type="ARBA" id="ARBA00010790"/>
    </source>
</evidence>
<dbReference type="OMA" id="QLNAMMY"/>
<feature type="transmembrane region" description="Helical" evidence="7">
    <location>
        <begin position="20"/>
        <end position="47"/>
    </location>
</feature>
<dbReference type="Pfam" id="PF00732">
    <property type="entry name" value="GMC_oxred_N"/>
    <property type="match status" value="1"/>
</dbReference>
<dbReference type="InterPro" id="IPR000172">
    <property type="entry name" value="GMC_OxRdtase_N"/>
</dbReference>
<dbReference type="SUPFAM" id="SSF51905">
    <property type="entry name" value="FAD/NAD(P)-binding domain"/>
    <property type="match status" value="1"/>
</dbReference>
<feature type="binding site" evidence="5">
    <location>
        <position position="294"/>
    </location>
    <ligand>
        <name>FAD</name>
        <dbReference type="ChEBI" id="CHEBI:57692"/>
    </ligand>
</feature>
<keyword evidence="10" id="KW-1185">Reference proteome</keyword>
<dbReference type="Gene3D" id="3.30.560.10">
    <property type="entry name" value="Glucose Oxidase, domain 3"/>
    <property type="match status" value="1"/>
</dbReference>
<evidence type="ECO:0000256" key="6">
    <source>
        <dbReference type="RuleBase" id="RU003968"/>
    </source>
</evidence>
<dbReference type="PIRSF" id="PIRSF000137">
    <property type="entry name" value="Alcohol_oxidase"/>
    <property type="match status" value="1"/>
</dbReference>
<evidence type="ECO:0000256" key="4">
    <source>
        <dbReference type="ARBA" id="ARBA00022827"/>
    </source>
</evidence>
<organism evidence="9 10">
    <name type="scientific">Folsomia candida</name>
    <name type="common">Springtail</name>
    <dbReference type="NCBI Taxonomy" id="158441"/>
    <lineage>
        <taxon>Eukaryota</taxon>
        <taxon>Metazoa</taxon>
        <taxon>Ecdysozoa</taxon>
        <taxon>Arthropoda</taxon>
        <taxon>Hexapoda</taxon>
        <taxon>Collembola</taxon>
        <taxon>Entomobryomorpha</taxon>
        <taxon>Isotomoidea</taxon>
        <taxon>Isotomidae</taxon>
        <taxon>Proisotominae</taxon>
        <taxon>Folsomia</taxon>
    </lineage>
</organism>